<evidence type="ECO:0000256" key="7">
    <source>
        <dbReference type="ARBA" id="ARBA00022862"/>
    </source>
</evidence>
<reference evidence="11" key="1">
    <citation type="journal article" date="2023" name="Mol. Phylogenet. Evol.">
        <title>Genome-scale phylogeny and comparative genomics of the fungal order Sordariales.</title>
        <authorList>
            <person name="Hensen N."/>
            <person name="Bonometti L."/>
            <person name="Westerberg I."/>
            <person name="Brannstrom I.O."/>
            <person name="Guillou S."/>
            <person name="Cros-Aarteil S."/>
            <person name="Calhoun S."/>
            <person name="Haridas S."/>
            <person name="Kuo A."/>
            <person name="Mondo S."/>
            <person name="Pangilinan J."/>
            <person name="Riley R."/>
            <person name="LaButti K."/>
            <person name="Andreopoulos B."/>
            <person name="Lipzen A."/>
            <person name="Chen C."/>
            <person name="Yan M."/>
            <person name="Daum C."/>
            <person name="Ng V."/>
            <person name="Clum A."/>
            <person name="Steindorff A."/>
            <person name="Ohm R.A."/>
            <person name="Martin F."/>
            <person name="Silar P."/>
            <person name="Natvig D.O."/>
            <person name="Lalanne C."/>
            <person name="Gautier V."/>
            <person name="Ament-Velasquez S.L."/>
            <person name="Kruys A."/>
            <person name="Hutchinson M.I."/>
            <person name="Powell A.J."/>
            <person name="Barry K."/>
            <person name="Miller A.N."/>
            <person name="Grigoriev I.V."/>
            <person name="Debuchy R."/>
            <person name="Gladieux P."/>
            <person name="Hiltunen Thoren M."/>
            <person name="Johannesson H."/>
        </authorList>
    </citation>
    <scope>NUCLEOTIDE SEQUENCE</scope>
    <source>
        <strain evidence="11">CBS 560.94</strain>
    </source>
</reference>
<dbReference type="RefSeq" id="XP_062687242.1">
    <property type="nucleotide sequence ID" value="XM_062831160.1"/>
</dbReference>
<evidence type="ECO:0000256" key="1">
    <source>
        <dbReference type="ARBA" id="ARBA00003917"/>
    </source>
</evidence>
<comment type="function">
    <text evidence="1">Destroys radicals which are normally produced within the cells and which are toxic to biological systems.</text>
</comment>
<comment type="caution">
    <text evidence="11">The sequence shown here is derived from an EMBL/GenBank/DDBJ whole genome shotgun (WGS) entry which is preliminary data.</text>
</comment>
<keyword evidence="6" id="KW-0964">Secreted</keyword>
<accession>A0AAE0MWU1</accession>
<reference evidence="11" key="2">
    <citation type="submission" date="2023-06" db="EMBL/GenBank/DDBJ databases">
        <authorList>
            <consortium name="Lawrence Berkeley National Laboratory"/>
            <person name="Haridas S."/>
            <person name="Hensen N."/>
            <person name="Bonometti L."/>
            <person name="Westerberg I."/>
            <person name="Brannstrom I.O."/>
            <person name="Guillou S."/>
            <person name="Cros-Aarteil S."/>
            <person name="Calhoun S."/>
            <person name="Kuo A."/>
            <person name="Mondo S."/>
            <person name="Pangilinan J."/>
            <person name="Riley R."/>
            <person name="Labutti K."/>
            <person name="Andreopoulos B."/>
            <person name="Lipzen A."/>
            <person name="Chen C."/>
            <person name="Yanf M."/>
            <person name="Daum C."/>
            <person name="Ng V."/>
            <person name="Clum A."/>
            <person name="Steindorff A."/>
            <person name="Ohm R."/>
            <person name="Martin F."/>
            <person name="Silar P."/>
            <person name="Natvig D."/>
            <person name="Lalanne C."/>
            <person name="Gautier V."/>
            <person name="Ament-Velasquez S.L."/>
            <person name="Kruys A."/>
            <person name="Hutchinson M.I."/>
            <person name="Powell A.J."/>
            <person name="Barry K."/>
            <person name="Miller A.N."/>
            <person name="Grigoriev I.V."/>
            <person name="Debuchy R."/>
            <person name="Gladieux P."/>
            <person name="Thoren M.H."/>
            <person name="Johannesson H."/>
        </authorList>
    </citation>
    <scope>NUCLEOTIDE SEQUENCE</scope>
    <source>
        <strain evidence="11">CBS 560.94</strain>
    </source>
</reference>
<dbReference type="Gene3D" id="2.60.40.200">
    <property type="entry name" value="Superoxide dismutase, copper/zinc binding domain"/>
    <property type="match status" value="1"/>
</dbReference>
<feature type="domain" description="Superoxide dismutase copper/zinc binding" evidence="10">
    <location>
        <begin position="59"/>
        <end position="176"/>
    </location>
</feature>
<dbReference type="InterPro" id="IPR024134">
    <property type="entry name" value="SOD_Cu/Zn_/chaperone"/>
</dbReference>
<protein>
    <recommendedName>
        <fullName evidence="5">superoxide dismutase</fullName>
        <ecNumber evidence="5">1.15.1.1</ecNumber>
    </recommendedName>
</protein>
<dbReference type="PANTHER" id="PTHR10003">
    <property type="entry name" value="SUPEROXIDE DISMUTASE CU-ZN -RELATED"/>
    <property type="match status" value="1"/>
</dbReference>
<evidence type="ECO:0000313" key="11">
    <source>
        <dbReference type="EMBL" id="KAK3355864.1"/>
    </source>
</evidence>
<dbReference type="InterPro" id="IPR001424">
    <property type="entry name" value="SOD_Cu_Zn_dom"/>
</dbReference>
<evidence type="ECO:0000256" key="6">
    <source>
        <dbReference type="ARBA" id="ARBA00022525"/>
    </source>
</evidence>
<dbReference type="Pfam" id="PF00080">
    <property type="entry name" value="Sod_Cu"/>
    <property type="match status" value="1"/>
</dbReference>
<feature type="chain" id="PRO_5042088470" description="superoxide dismutase" evidence="9">
    <location>
        <begin position="20"/>
        <end position="278"/>
    </location>
</feature>
<organism evidence="11 12">
    <name type="scientific">Neurospora tetraspora</name>
    <dbReference type="NCBI Taxonomy" id="94610"/>
    <lineage>
        <taxon>Eukaryota</taxon>
        <taxon>Fungi</taxon>
        <taxon>Dikarya</taxon>
        <taxon>Ascomycota</taxon>
        <taxon>Pezizomycotina</taxon>
        <taxon>Sordariomycetes</taxon>
        <taxon>Sordariomycetidae</taxon>
        <taxon>Sordariales</taxon>
        <taxon>Sordariaceae</taxon>
        <taxon>Neurospora</taxon>
    </lineage>
</organism>
<comment type="subcellular location">
    <subcellularLocation>
        <location evidence="2">Cell envelope</location>
    </subcellularLocation>
    <subcellularLocation>
        <location evidence="3">Secreted</location>
    </subcellularLocation>
</comment>
<evidence type="ECO:0000256" key="2">
    <source>
        <dbReference type="ARBA" id="ARBA00004196"/>
    </source>
</evidence>
<dbReference type="SUPFAM" id="SSF49329">
    <property type="entry name" value="Cu,Zn superoxide dismutase-like"/>
    <property type="match status" value="1"/>
</dbReference>
<dbReference type="GO" id="GO:0005507">
    <property type="term" value="F:copper ion binding"/>
    <property type="evidence" value="ECO:0007669"/>
    <property type="project" value="InterPro"/>
</dbReference>
<evidence type="ECO:0000256" key="5">
    <source>
        <dbReference type="ARBA" id="ARBA00012682"/>
    </source>
</evidence>
<evidence type="ECO:0000256" key="9">
    <source>
        <dbReference type="SAM" id="SignalP"/>
    </source>
</evidence>
<keyword evidence="7" id="KW-0049">Antioxidant</keyword>
<proteinExistence type="inferred from homology"/>
<dbReference type="GO" id="GO:0005576">
    <property type="term" value="C:extracellular region"/>
    <property type="evidence" value="ECO:0007669"/>
    <property type="project" value="UniProtKB-SubCell"/>
</dbReference>
<keyword evidence="12" id="KW-1185">Reference proteome</keyword>
<name>A0AAE0MWU1_9PEZI</name>
<evidence type="ECO:0000256" key="3">
    <source>
        <dbReference type="ARBA" id="ARBA00004613"/>
    </source>
</evidence>
<dbReference type="FunFam" id="2.60.40.200:FF:000007">
    <property type="entry name" value="Cell surface Cu-only superoxide dismutase 5"/>
    <property type="match status" value="1"/>
</dbReference>
<dbReference type="Proteomes" id="UP001278500">
    <property type="component" value="Unassembled WGS sequence"/>
</dbReference>
<evidence type="ECO:0000256" key="4">
    <source>
        <dbReference type="ARBA" id="ARBA00010457"/>
    </source>
</evidence>
<evidence type="ECO:0000259" key="10">
    <source>
        <dbReference type="Pfam" id="PF00080"/>
    </source>
</evidence>
<dbReference type="GO" id="GO:0004784">
    <property type="term" value="F:superoxide dismutase activity"/>
    <property type="evidence" value="ECO:0007669"/>
    <property type="project" value="UniProtKB-EC"/>
</dbReference>
<dbReference type="AlphaFoldDB" id="A0AAE0MWU1"/>
<dbReference type="EC" id="1.15.1.1" evidence="5"/>
<evidence type="ECO:0000256" key="8">
    <source>
        <dbReference type="ARBA" id="ARBA00049204"/>
    </source>
</evidence>
<dbReference type="InterPro" id="IPR036423">
    <property type="entry name" value="SOD-like_Cu/Zn_dom_sf"/>
</dbReference>
<evidence type="ECO:0000313" key="12">
    <source>
        <dbReference type="Proteomes" id="UP001278500"/>
    </source>
</evidence>
<dbReference type="EMBL" id="JAUEPP010000001">
    <property type="protein sequence ID" value="KAK3355864.1"/>
    <property type="molecule type" value="Genomic_DNA"/>
</dbReference>
<feature type="signal peptide" evidence="9">
    <location>
        <begin position="1"/>
        <end position="19"/>
    </location>
</feature>
<sequence>MRTSVAFSLLGAAVTGVAAQKPLPTAAAVTNNPVGLVAEAVLPENAWQKAGFPNGGNIKGKVVAKSGEGGVGVQFNVELSGLPEGGPFTYHIHVNPVPENGNCTATGAHLDPTERGEAPVCDKSKPETCQVGDLAGKYGAIPAGSTTFSANYVDKYASLVEGTGAYFLNRSIVFHFPNKTRITCANFKITNSGSAPQPSESDCEDHTVTATQTGPFAVPTNATGVSSFAPIGTNPAHTTGGAPSPSGTLPVEAGASFSTSSMTGVVAALLGGAMMLML</sequence>
<comment type="catalytic activity">
    <reaction evidence="8">
        <text>2 superoxide + 2 H(+) = H2O2 + O2</text>
        <dbReference type="Rhea" id="RHEA:20696"/>
        <dbReference type="ChEBI" id="CHEBI:15378"/>
        <dbReference type="ChEBI" id="CHEBI:15379"/>
        <dbReference type="ChEBI" id="CHEBI:16240"/>
        <dbReference type="ChEBI" id="CHEBI:18421"/>
        <dbReference type="EC" id="1.15.1.1"/>
    </reaction>
</comment>
<dbReference type="GeneID" id="87868314"/>
<keyword evidence="9" id="KW-0732">Signal</keyword>
<comment type="similarity">
    <text evidence="4">Belongs to the Cu-Zn superoxide dismutase family.</text>
</comment>
<gene>
    <name evidence="11" type="ORF">B0H65DRAFT_60766</name>
</gene>